<dbReference type="PANTHER" id="PTHR43625">
    <property type="entry name" value="AFLATOXIN B1 ALDEHYDE REDUCTASE"/>
    <property type="match status" value="1"/>
</dbReference>
<name>A0ABS5HUS6_9RHOB</name>
<dbReference type="Pfam" id="PF00248">
    <property type="entry name" value="Aldo_ket_red"/>
    <property type="match status" value="1"/>
</dbReference>
<dbReference type="InterPro" id="IPR036812">
    <property type="entry name" value="NAD(P)_OxRdtase_dom_sf"/>
</dbReference>
<evidence type="ECO:0000259" key="2">
    <source>
        <dbReference type="Pfam" id="PF00248"/>
    </source>
</evidence>
<dbReference type="PANTHER" id="PTHR43625:SF40">
    <property type="entry name" value="ALDO-KETO REDUCTASE YAKC [NADP(+)]"/>
    <property type="match status" value="1"/>
</dbReference>
<dbReference type="Proteomes" id="UP001195941">
    <property type="component" value="Unassembled WGS sequence"/>
</dbReference>
<evidence type="ECO:0000313" key="4">
    <source>
        <dbReference type="Proteomes" id="UP001195941"/>
    </source>
</evidence>
<dbReference type="InterPro" id="IPR050791">
    <property type="entry name" value="Aldo-Keto_reductase"/>
</dbReference>
<dbReference type="Gene3D" id="3.20.20.100">
    <property type="entry name" value="NADP-dependent oxidoreductase domain"/>
    <property type="match status" value="1"/>
</dbReference>
<protein>
    <submittedName>
        <fullName evidence="3">Aldo/keto reductase</fullName>
    </submittedName>
</protein>
<dbReference type="InterPro" id="IPR023210">
    <property type="entry name" value="NADP_OxRdtase_dom"/>
</dbReference>
<sequence>MQSRRLGAQGPEVSALGIGAMSFAEFYGPTTDENSYAIMDAAVEAGVTHVDTSNVYGMGRSENAIGAFLKSRGTAARDHFVIATKAGISKDADGNRCFDNSPEHFEAELDKSLERLGVECVDLFYMHRYQAERPIEEVTEALAALVKKGKTKSIGLSEIAPSTLRRAVAVHPIAAVQSEYSLATRAPELGLLQACEELGTAFVAFSPVGRSFLTDDPIPASRVPELGFLKVNPRFQQPNYDYNIAATDRFRALAAEMGMPAASLAIAWTLHKGDHVLPIPGTRSTSHFAELVKGTNATLTADDVARIEQVLPVGWAHGDRYSAGQWVGPERFS</sequence>
<evidence type="ECO:0000313" key="3">
    <source>
        <dbReference type="EMBL" id="MBR9652616.1"/>
    </source>
</evidence>
<feature type="domain" description="NADP-dependent oxidoreductase" evidence="2">
    <location>
        <begin position="16"/>
        <end position="310"/>
    </location>
</feature>
<proteinExistence type="predicted"/>
<organism evidence="3 4">
    <name type="scientific">Thalassovita aquimarina</name>
    <dbReference type="NCBI Taxonomy" id="2785917"/>
    <lineage>
        <taxon>Bacteria</taxon>
        <taxon>Pseudomonadati</taxon>
        <taxon>Pseudomonadota</taxon>
        <taxon>Alphaproteobacteria</taxon>
        <taxon>Rhodobacterales</taxon>
        <taxon>Roseobacteraceae</taxon>
        <taxon>Thalassovita</taxon>
    </lineage>
</organism>
<accession>A0ABS5HUS6</accession>
<dbReference type="EMBL" id="JADMKU010000016">
    <property type="protein sequence ID" value="MBR9652616.1"/>
    <property type="molecule type" value="Genomic_DNA"/>
</dbReference>
<keyword evidence="1" id="KW-0560">Oxidoreductase</keyword>
<keyword evidence="4" id="KW-1185">Reference proteome</keyword>
<dbReference type="RefSeq" id="WP_212702231.1">
    <property type="nucleotide sequence ID" value="NZ_JADMKU010000016.1"/>
</dbReference>
<gene>
    <name evidence="3" type="ORF">IT775_15965</name>
</gene>
<reference evidence="3 4" key="1">
    <citation type="journal article" date="2021" name="Arch. Microbiol.">
        <title>Thalassobius aquimarinus sp. nov., isolated from the Sea of Japan seashore.</title>
        <authorList>
            <person name="Kurilenko V.V."/>
            <person name="Romanenko L.A."/>
            <person name="Chernysheva N.Y."/>
            <person name="Velansky P.V."/>
            <person name="Tekutyeva L.A."/>
            <person name="Isaeva M.P."/>
            <person name="Mikhailov V.V."/>
        </authorList>
    </citation>
    <scope>NUCLEOTIDE SEQUENCE [LARGE SCALE GENOMIC DNA]</scope>
    <source>
        <strain evidence="3 4">KMM 8518</strain>
    </source>
</reference>
<dbReference type="SUPFAM" id="SSF51430">
    <property type="entry name" value="NAD(P)-linked oxidoreductase"/>
    <property type="match status" value="1"/>
</dbReference>
<evidence type="ECO:0000256" key="1">
    <source>
        <dbReference type="ARBA" id="ARBA00023002"/>
    </source>
</evidence>
<comment type="caution">
    <text evidence="3">The sequence shown here is derived from an EMBL/GenBank/DDBJ whole genome shotgun (WGS) entry which is preliminary data.</text>
</comment>